<dbReference type="GO" id="GO:0032259">
    <property type="term" value="P:methylation"/>
    <property type="evidence" value="ECO:0007669"/>
    <property type="project" value="UniProtKB-KW"/>
</dbReference>
<proteinExistence type="predicted"/>
<evidence type="ECO:0000313" key="2">
    <source>
        <dbReference type="EMBL" id="OIR17897.1"/>
    </source>
</evidence>
<dbReference type="SUPFAM" id="SSF53335">
    <property type="entry name" value="S-adenosyl-L-methionine-dependent methyltransferases"/>
    <property type="match status" value="1"/>
</dbReference>
<protein>
    <submittedName>
        <fullName evidence="2">Tellurite methyltransferase</fullName>
        <ecNumber evidence="2">2.1.1.265</ecNumber>
    </submittedName>
</protein>
<keyword evidence="2" id="KW-0489">Methyltransferase</keyword>
<accession>A0A1J5TAL4</accession>
<dbReference type="GO" id="GO:0008168">
    <property type="term" value="F:methyltransferase activity"/>
    <property type="evidence" value="ECO:0007669"/>
    <property type="project" value="UniProtKB-KW"/>
</dbReference>
<dbReference type="CDD" id="cd02440">
    <property type="entry name" value="AdoMet_MTases"/>
    <property type="match status" value="1"/>
</dbReference>
<dbReference type="InterPro" id="IPR029063">
    <property type="entry name" value="SAM-dependent_MTases_sf"/>
</dbReference>
<keyword evidence="2" id="KW-0808">Transferase</keyword>
<evidence type="ECO:0000259" key="1">
    <source>
        <dbReference type="Pfam" id="PF03848"/>
    </source>
</evidence>
<name>A0A1J5TAL4_9ZZZZ</name>
<comment type="caution">
    <text evidence="2">The sequence shown here is derived from an EMBL/GenBank/DDBJ whole genome shotgun (WGS) entry which is preliminary data.</text>
</comment>
<reference evidence="2" key="1">
    <citation type="submission" date="2016-10" db="EMBL/GenBank/DDBJ databases">
        <title>Sequence of Gallionella enrichment culture.</title>
        <authorList>
            <person name="Poehlein A."/>
            <person name="Muehling M."/>
            <person name="Daniel R."/>
        </authorList>
    </citation>
    <scope>NUCLEOTIDE SEQUENCE</scope>
</reference>
<dbReference type="InterPro" id="IPR015985">
    <property type="entry name" value="TehB-like_dom"/>
</dbReference>
<gene>
    <name evidence="2" type="primary">tehB_1</name>
    <name evidence="2" type="ORF">GALL_21190</name>
</gene>
<sequence length="185" mass="20752">MHNTITLKSKHAKDNMTEKPSSWVVKHAPLITNGGLVLDLACGSGRHAKWLAQQGYQVDAIDRDAMVMSGMVDINNINIQVADLEANNAHQWHQLYDGIIVSRYLYRPLLTSLTNILKPGGVLIYETFMIGNERYGKPSNPDFLLRPDELLVSYSPLLNIIAFEQGEEQPPRPAVMQRICAKKRG</sequence>
<dbReference type="Pfam" id="PF03848">
    <property type="entry name" value="TehB"/>
    <property type="match status" value="1"/>
</dbReference>
<dbReference type="AlphaFoldDB" id="A0A1J5TAL4"/>
<feature type="domain" description="Tellurite resistance methyltransferase TehB-like" evidence="1">
    <location>
        <begin position="11"/>
        <end position="101"/>
    </location>
</feature>
<dbReference type="EC" id="2.1.1.265" evidence="2"/>
<organism evidence="2">
    <name type="scientific">mine drainage metagenome</name>
    <dbReference type="NCBI Taxonomy" id="410659"/>
    <lineage>
        <taxon>unclassified sequences</taxon>
        <taxon>metagenomes</taxon>
        <taxon>ecological metagenomes</taxon>
    </lineage>
</organism>
<dbReference type="Gene3D" id="3.40.50.150">
    <property type="entry name" value="Vaccinia Virus protein VP39"/>
    <property type="match status" value="1"/>
</dbReference>
<dbReference type="EMBL" id="MLJW01000004">
    <property type="protein sequence ID" value="OIR17897.1"/>
    <property type="molecule type" value="Genomic_DNA"/>
</dbReference>